<accession>A0ACB5T0V1</accession>
<organism evidence="1 2">
    <name type="scientific">Ambrosiozyma monospora</name>
    <name type="common">Yeast</name>
    <name type="synonym">Endomycopsis monosporus</name>
    <dbReference type="NCBI Taxonomy" id="43982"/>
    <lineage>
        <taxon>Eukaryota</taxon>
        <taxon>Fungi</taxon>
        <taxon>Dikarya</taxon>
        <taxon>Ascomycota</taxon>
        <taxon>Saccharomycotina</taxon>
        <taxon>Pichiomycetes</taxon>
        <taxon>Pichiales</taxon>
        <taxon>Pichiaceae</taxon>
        <taxon>Ambrosiozyma</taxon>
    </lineage>
</organism>
<sequence length="548" mass="63239">MIYEYVQICQGLSGSYGQQVVLTFSLQHINLLKYYPQFKDVIQLCEPLTNFDITYEGKYPDADDDDDDDDGTTDSQDDPHEFTISSVCLREPIKTKSTSLLKYMDFLDNGIVNTLEIPVDLLEPNYDIFEGAIEALGKLAATAKNLKLKNVSHFRFTCFDIFFSEVTELNLITGMAISDYYENHLDELFRSLKKVRIEVNDDWTDSQLKLISKMNKKGAKVEVIFDVTALFFNRSQAKKLLKEKGIRCSIDMLKGPINLNNYHNYNELKLDYFRVNDMKTLKNISLFWPEQLEIFVNKLENFKKGIDSVKSLNLHVGDIISCSFSQYTILETIEIKCNSIDIESFNTIPNSVEMIYIEGGFSDRGRVTLPNNLQAISFDSRPQLNRFNFENCHKLESIEFNDGLLGIMTIDSFWTELPKSLKEIVFRIPLIKGFIFKHIDYFGMTVNEDIEELTIVFENKEGLLVCINSDNEDMELFDELKGESKFRSCTINNVSRKVLFYANECNIVIACRKEDKDQFLSVNEKGDPFKFIGEKHGLLIFESHKNIL</sequence>
<comment type="caution">
    <text evidence="1">The sequence shown here is derived from an EMBL/GenBank/DDBJ whole genome shotgun (WGS) entry which is preliminary data.</text>
</comment>
<evidence type="ECO:0000313" key="1">
    <source>
        <dbReference type="EMBL" id="GME78500.1"/>
    </source>
</evidence>
<name>A0ACB5T0V1_AMBMO</name>
<dbReference type="EMBL" id="BSXS01002218">
    <property type="protein sequence ID" value="GME78500.1"/>
    <property type="molecule type" value="Genomic_DNA"/>
</dbReference>
<evidence type="ECO:0000313" key="2">
    <source>
        <dbReference type="Proteomes" id="UP001165064"/>
    </source>
</evidence>
<protein>
    <submittedName>
        <fullName evidence="1">Unnamed protein product</fullName>
    </submittedName>
</protein>
<keyword evidence="2" id="KW-1185">Reference proteome</keyword>
<reference evidence="1" key="1">
    <citation type="submission" date="2023-04" db="EMBL/GenBank/DDBJ databases">
        <title>Ambrosiozyma monospora NBRC 10751.</title>
        <authorList>
            <person name="Ichikawa N."/>
            <person name="Sato H."/>
            <person name="Tonouchi N."/>
        </authorList>
    </citation>
    <scope>NUCLEOTIDE SEQUENCE</scope>
    <source>
        <strain evidence="1">NBRC 10751</strain>
    </source>
</reference>
<gene>
    <name evidence="1" type="ORF">Amon02_000347400</name>
</gene>
<proteinExistence type="predicted"/>
<dbReference type="Proteomes" id="UP001165064">
    <property type="component" value="Unassembled WGS sequence"/>
</dbReference>